<reference evidence="3" key="1">
    <citation type="journal article" date="2012" name="Science">
        <title>The Paleozoic origin of enzymatic lignin decomposition reconstructed from 31 fungal genomes.</title>
        <authorList>
            <person name="Floudas D."/>
            <person name="Binder M."/>
            <person name="Riley R."/>
            <person name="Barry K."/>
            <person name="Blanchette R.A."/>
            <person name="Henrissat B."/>
            <person name="Martinez A.T."/>
            <person name="Otillar R."/>
            <person name="Spatafora J.W."/>
            <person name="Yadav J.S."/>
            <person name="Aerts A."/>
            <person name="Benoit I."/>
            <person name="Boyd A."/>
            <person name="Carlson A."/>
            <person name="Copeland A."/>
            <person name="Coutinho P.M."/>
            <person name="de Vries R.P."/>
            <person name="Ferreira P."/>
            <person name="Findley K."/>
            <person name="Foster B."/>
            <person name="Gaskell J."/>
            <person name="Glotzer D."/>
            <person name="Gorecki P."/>
            <person name="Heitman J."/>
            <person name="Hesse C."/>
            <person name="Hori C."/>
            <person name="Igarashi K."/>
            <person name="Jurgens J.A."/>
            <person name="Kallen N."/>
            <person name="Kersten P."/>
            <person name="Kohler A."/>
            <person name="Kuees U."/>
            <person name="Kumar T.K.A."/>
            <person name="Kuo A."/>
            <person name="LaButti K."/>
            <person name="Larrondo L.F."/>
            <person name="Lindquist E."/>
            <person name="Ling A."/>
            <person name="Lombard V."/>
            <person name="Lucas S."/>
            <person name="Lundell T."/>
            <person name="Martin R."/>
            <person name="McLaughlin D.J."/>
            <person name="Morgenstern I."/>
            <person name="Morin E."/>
            <person name="Murat C."/>
            <person name="Nagy L.G."/>
            <person name="Nolan M."/>
            <person name="Ohm R.A."/>
            <person name="Patyshakuliyeva A."/>
            <person name="Rokas A."/>
            <person name="Ruiz-Duenas F.J."/>
            <person name="Sabat G."/>
            <person name="Salamov A."/>
            <person name="Samejima M."/>
            <person name="Schmutz J."/>
            <person name="Slot J.C."/>
            <person name="St John F."/>
            <person name="Stenlid J."/>
            <person name="Sun H."/>
            <person name="Sun S."/>
            <person name="Syed K."/>
            <person name="Tsang A."/>
            <person name="Wiebenga A."/>
            <person name="Young D."/>
            <person name="Pisabarro A."/>
            <person name="Eastwood D.C."/>
            <person name="Martin F."/>
            <person name="Cullen D."/>
            <person name="Grigoriev I.V."/>
            <person name="Hibbett D.S."/>
        </authorList>
    </citation>
    <scope>NUCLEOTIDE SEQUENCE [LARGE SCALE GENOMIC DNA]</scope>
    <source>
        <strain evidence="3">RWD-64-598 SS2</strain>
    </source>
</reference>
<comment type="caution">
    <text evidence="2">The sequence shown here is derived from an EMBL/GenBank/DDBJ whole genome shotgun (WGS) entry which is preliminary data.</text>
</comment>
<evidence type="ECO:0000313" key="3">
    <source>
        <dbReference type="Proteomes" id="UP000053558"/>
    </source>
</evidence>
<feature type="domain" description="F-box" evidence="1">
    <location>
        <begin position="88"/>
        <end position="140"/>
    </location>
</feature>
<organism evidence="2 3">
    <name type="scientific">Coniophora puteana (strain RWD-64-598)</name>
    <name type="common">Brown rot fungus</name>
    <dbReference type="NCBI Taxonomy" id="741705"/>
    <lineage>
        <taxon>Eukaryota</taxon>
        <taxon>Fungi</taxon>
        <taxon>Dikarya</taxon>
        <taxon>Basidiomycota</taxon>
        <taxon>Agaricomycotina</taxon>
        <taxon>Agaricomycetes</taxon>
        <taxon>Agaricomycetidae</taxon>
        <taxon>Boletales</taxon>
        <taxon>Coniophorineae</taxon>
        <taxon>Coniophoraceae</taxon>
        <taxon>Coniophora</taxon>
    </lineage>
</organism>
<dbReference type="KEGG" id="cput:CONPUDRAFT_150413"/>
<evidence type="ECO:0000313" key="2">
    <source>
        <dbReference type="EMBL" id="EIW85608.1"/>
    </source>
</evidence>
<dbReference type="EMBL" id="JH711574">
    <property type="protein sequence ID" value="EIW85608.1"/>
    <property type="molecule type" value="Genomic_DNA"/>
</dbReference>
<dbReference type="RefSeq" id="XP_007765044.1">
    <property type="nucleotide sequence ID" value="XM_007766854.1"/>
</dbReference>
<protein>
    <recommendedName>
        <fullName evidence="1">F-box domain-containing protein</fullName>
    </recommendedName>
</protein>
<accession>A0A5M3N2K9</accession>
<dbReference type="PANTHER" id="PTHR38926:SF72">
    <property type="entry name" value="IM:7136021-RELATED"/>
    <property type="match status" value="1"/>
</dbReference>
<sequence>MARASGLSQSISQARSNIDSEIDALLHTPFAHLLGTNHNVTSSINQHQLCELVESLSSGVDEIDAIIKHLSQSKVRMQHAKKEHSRFLSVVIRVPDDVLSIIFKYVSRSYQIPVPPISLSRVCRRWRTVALADPKLWNSIHITAGSKRASSRCAEMISRSRLLPTHLFIHGVNTESMKAMEQNGVLAGLRDTCKGLQLSYNSRRTWAESVSFGELDNWLAQHFPNLESLSLLDCYLATWRFTNEEYDDSEVENDDVTGSPDIYRALSRLRNLHIEVAEENNPYRDPYRYEEEDGEEECQLLDFRRVFPFHFSNLRRLIVNHVAEDSFIVLDIVKFSVDFPNLEEFYLVSSRFSSSDITARTEPPVAAQGTARLPHLRLLSLQLEWDHPAYLIDTFHALTLPSLTDLTFSFTYQTHGSEQEIRAVEACLSRSQCPLRRLYIDTPRAKPWIDKWAIRLKETYPCLQVDAGESWRDFNHVKKSWYY</sequence>
<dbReference type="PANTHER" id="PTHR38926">
    <property type="entry name" value="F-BOX DOMAIN CONTAINING PROTEIN, EXPRESSED"/>
    <property type="match status" value="1"/>
</dbReference>
<dbReference type="Pfam" id="PF12937">
    <property type="entry name" value="F-box-like"/>
    <property type="match status" value="1"/>
</dbReference>
<dbReference type="InterPro" id="IPR032675">
    <property type="entry name" value="LRR_dom_sf"/>
</dbReference>
<dbReference type="Proteomes" id="UP000053558">
    <property type="component" value="Unassembled WGS sequence"/>
</dbReference>
<dbReference type="OrthoDB" id="3061285at2759"/>
<proteinExistence type="predicted"/>
<evidence type="ECO:0000259" key="1">
    <source>
        <dbReference type="PROSITE" id="PS50181"/>
    </source>
</evidence>
<keyword evidence="3" id="KW-1185">Reference proteome</keyword>
<dbReference type="PROSITE" id="PS50181">
    <property type="entry name" value="FBOX"/>
    <property type="match status" value="1"/>
</dbReference>
<dbReference type="GeneID" id="19202684"/>
<dbReference type="InterPro" id="IPR001810">
    <property type="entry name" value="F-box_dom"/>
</dbReference>
<gene>
    <name evidence="2" type="ORF">CONPUDRAFT_150413</name>
</gene>
<dbReference type="SUPFAM" id="SSF81383">
    <property type="entry name" value="F-box domain"/>
    <property type="match status" value="1"/>
</dbReference>
<dbReference type="SUPFAM" id="SSF52047">
    <property type="entry name" value="RNI-like"/>
    <property type="match status" value="1"/>
</dbReference>
<dbReference type="AlphaFoldDB" id="A0A5M3N2K9"/>
<dbReference type="Gene3D" id="1.20.1280.50">
    <property type="match status" value="1"/>
</dbReference>
<name>A0A5M3N2K9_CONPW</name>
<dbReference type="Gene3D" id="3.80.10.10">
    <property type="entry name" value="Ribonuclease Inhibitor"/>
    <property type="match status" value="1"/>
</dbReference>
<dbReference type="InterPro" id="IPR036047">
    <property type="entry name" value="F-box-like_dom_sf"/>
</dbReference>